<dbReference type="Proteomes" id="UP000638263">
    <property type="component" value="Unassembled WGS sequence"/>
</dbReference>
<reference evidence="9" key="1">
    <citation type="journal article" date="2014" name="Int. J. Syst. Evol. Microbiol.">
        <title>Complete genome sequence of Corynebacterium casei LMG S-19264T (=DSM 44701T), isolated from a smear-ripened cheese.</title>
        <authorList>
            <consortium name="US DOE Joint Genome Institute (JGI-PGF)"/>
            <person name="Walter F."/>
            <person name="Albersmeier A."/>
            <person name="Kalinowski J."/>
            <person name="Ruckert C."/>
        </authorList>
    </citation>
    <scope>NUCLEOTIDE SEQUENCE</scope>
    <source>
        <strain evidence="9">CGMCC 4.3508</strain>
    </source>
</reference>
<reference evidence="9" key="2">
    <citation type="submission" date="2020-09" db="EMBL/GenBank/DDBJ databases">
        <authorList>
            <person name="Sun Q."/>
            <person name="Zhou Y."/>
        </authorList>
    </citation>
    <scope>NUCLEOTIDE SEQUENCE</scope>
    <source>
        <strain evidence="9">CGMCC 4.3508</strain>
    </source>
</reference>
<accession>A0A917VUH2</accession>
<evidence type="ECO:0000256" key="5">
    <source>
        <dbReference type="ARBA" id="ARBA00023004"/>
    </source>
</evidence>
<dbReference type="GO" id="GO:0004497">
    <property type="term" value="F:monooxygenase activity"/>
    <property type="evidence" value="ECO:0007669"/>
    <property type="project" value="UniProtKB-ARBA"/>
</dbReference>
<comment type="similarity">
    <text evidence="1">Belongs to the bacterial ring-hydroxylating dioxygenase alpha subunit family.</text>
</comment>
<feature type="domain" description="Rieske" evidence="8">
    <location>
        <begin position="55"/>
        <end position="166"/>
    </location>
</feature>
<dbReference type="InterPro" id="IPR036922">
    <property type="entry name" value="Rieske_2Fe-2S_sf"/>
</dbReference>
<feature type="region of interest" description="Disordered" evidence="7">
    <location>
        <begin position="377"/>
        <end position="397"/>
    </location>
</feature>
<dbReference type="PANTHER" id="PTHR43756">
    <property type="entry name" value="CHOLINE MONOOXYGENASE, CHLOROPLASTIC"/>
    <property type="match status" value="1"/>
</dbReference>
<comment type="caution">
    <text evidence="9">The sequence shown here is derived from an EMBL/GenBank/DDBJ whole genome shotgun (WGS) entry which is preliminary data.</text>
</comment>
<keyword evidence="6" id="KW-0411">Iron-sulfur</keyword>
<dbReference type="PANTHER" id="PTHR43756:SF1">
    <property type="entry name" value="3-PHENYLPROPIONATE_CINNAMIC ACID DIOXYGENASE SUBUNIT ALPHA"/>
    <property type="match status" value="1"/>
</dbReference>
<evidence type="ECO:0000313" key="9">
    <source>
        <dbReference type="EMBL" id="GGL15214.1"/>
    </source>
</evidence>
<dbReference type="Pfam" id="PF00355">
    <property type="entry name" value="Rieske"/>
    <property type="match status" value="1"/>
</dbReference>
<evidence type="ECO:0000256" key="4">
    <source>
        <dbReference type="ARBA" id="ARBA00023002"/>
    </source>
</evidence>
<gene>
    <name evidence="9" type="ORF">GCM10011588_32240</name>
</gene>
<proteinExistence type="inferred from homology"/>
<dbReference type="Gene3D" id="2.102.10.10">
    <property type="entry name" value="Rieske [2Fe-2S] iron-sulphur domain"/>
    <property type="match status" value="1"/>
</dbReference>
<evidence type="ECO:0000256" key="6">
    <source>
        <dbReference type="ARBA" id="ARBA00023014"/>
    </source>
</evidence>
<keyword evidence="4" id="KW-0560">Oxidoreductase</keyword>
<dbReference type="AlphaFoldDB" id="A0A917VUH2"/>
<organism evidence="9 10">
    <name type="scientific">Nocardia jinanensis</name>
    <dbReference type="NCBI Taxonomy" id="382504"/>
    <lineage>
        <taxon>Bacteria</taxon>
        <taxon>Bacillati</taxon>
        <taxon>Actinomycetota</taxon>
        <taxon>Actinomycetes</taxon>
        <taxon>Mycobacteriales</taxon>
        <taxon>Nocardiaceae</taxon>
        <taxon>Nocardia</taxon>
    </lineage>
</organism>
<dbReference type="GO" id="GO:0016705">
    <property type="term" value="F:oxidoreductase activity, acting on paired donors, with incorporation or reduction of molecular oxygen"/>
    <property type="evidence" value="ECO:0007669"/>
    <property type="project" value="UniProtKB-ARBA"/>
</dbReference>
<feature type="compositionally biased region" description="Basic and acidic residues" evidence="7">
    <location>
        <begin position="378"/>
        <end position="397"/>
    </location>
</feature>
<dbReference type="InterPro" id="IPR001663">
    <property type="entry name" value="Rng_hydr_dOase-A"/>
</dbReference>
<keyword evidence="10" id="KW-1185">Reference proteome</keyword>
<dbReference type="GO" id="GO:0051537">
    <property type="term" value="F:2 iron, 2 sulfur cluster binding"/>
    <property type="evidence" value="ECO:0007669"/>
    <property type="project" value="UniProtKB-KW"/>
</dbReference>
<keyword evidence="2" id="KW-0001">2Fe-2S</keyword>
<keyword evidence="5" id="KW-0408">Iron</keyword>
<sequence length="397" mass="43347">MSTASLPRGGISTTLPDGTAVSDLIHRDSREVAMRVLVDPDVYRLELQRLFGSTWNVVGHVTEIPNTGDFVTRYIGEDPVIVVRDRAGDIQVLLNVCQHRGMPVCRSEAGTATQFRCIYHGWVYDERGKFLGSPVANQQMHGDILSKSQLGLRRARVGTRAGLIFATLDQDVPPLDEHLGEMAWYLDLFFDISEEGLEVVGPPQRFTIRGNWKLAAEQFVGGDGYHALSLHRSQFDLGLLGTTEAITASTAPGMEGLDVSFVEGHAARCSYLVAMDQNIPVLERLAIIPPAGITPEMVPALGRRLDSDQLRVLAEARPVVGGGLPEHRAVPLPVLERGGRTVRGGRVPHLRAQRSRRGGILALVAGRTWCAAGVQGEDPAHHRADGGHQWPDRTGRR</sequence>
<dbReference type="PROSITE" id="PS51296">
    <property type="entry name" value="RIESKE"/>
    <property type="match status" value="1"/>
</dbReference>
<dbReference type="SUPFAM" id="SSF55961">
    <property type="entry name" value="Bet v1-like"/>
    <property type="match status" value="1"/>
</dbReference>
<dbReference type="SUPFAM" id="SSF50022">
    <property type="entry name" value="ISP domain"/>
    <property type="match status" value="1"/>
</dbReference>
<evidence type="ECO:0000256" key="7">
    <source>
        <dbReference type="SAM" id="MobiDB-lite"/>
    </source>
</evidence>
<evidence type="ECO:0000313" key="10">
    <source>
        <dbReference type="Proteomes" id="UP000638263"/>
    </source>
</evidence>
<name>A0A917VUH2_9NOCA</name>
<evidence type="ECO:0000256" key="3">
    <source>
        <dbReference type="ARBA" id="ARBA00022723"/>
    </source>
</evidence>
<evidence type="ECO:0000259" key="8">
    <source>
        <dbReference type="PROSITE" id="PS51296"/>
    </source>
</evidence>
<dbReference type="GO" id="GO:0046872">
    <property type="term" value="F:metal ion binding"/>
    <property type="evidence" value="ECO:0007669"/>
    <property type="project" value="UniProtKB-KW"/>
</dbReference>
<dbReference type="EMBL" id="BMMH01000006">
    <property type="protein sequence ID" value="GGL15214.1"/>
    <property type="molecule type" value="Genomic_DNA"/>
</dbReference>
<dbReference type="InterPro" id="IPR017941">
    <property type="entry name" value="Rieske_2Fe-2S"/>
</dbReference>
<protein>
    <recommendedName>
        <fullName evidence="8">Rieske domain-containing protein</fullName>
    </recommendedName>
</protein>
<dbReference type="Gene3D" id="3.90.380.10">
    <property type="entry name" value="Naphthalene 1,2-dioxygenase Alpha Subunit, Chain A, domain 1"/>
    <property type="match status" value="1"/>
</dbReference>
<keyword evidence="3" id="KW-0479">Metal-binding</keyword>
<evidence type="ECO:0000256" key="2">
    <source>
        <dbReference type="ARBA" id="ARBA00022714"/>
    </source>
</evidence>
<evidence type="ECO:0000256" key="1">
    <source>
        <dbReference type="ARBA" id="ARBA00008751"/>
    </source>
</evidence>
<dbReference type="PRINTS" id="PR00090">
    <property type="entry name" value="RNGDIOXGNASE"/>
</dbReference>